<reference evidence="1 2" key="1">
    <citation type="submission" date="2024-02" db="EMBL/GenBank/DDBJ databases">
        <title>Identification of pathogenicity and growth-promoting functions of Pseudomonas putida variants.</title>
        <authorList>
            <person name="Sun J."/>
        </authorList>
    </citation>
    <scope>NUCLEOTIDE SEQUENCE [LARGE SCALE GENOMIC DNA]</scope>
    <source>
        <strain evidence="1 2">A04</strain>
    </source>
</reference>
<keyword evidence="2" id="KW-1185">Reference proteome</keyword>
<name>A0ABU8RAE7_9PSED</name>
<evidence type="ECO:0000313" key="1">
    <source>
        <dbReference type="EMBL" id="MEJ5906866.1"/>
    </source>
</evidence>
<evidence type="ECO:0000313" key="2">
    <source>
        <dbReference type="Proteomes" id="UP001377692"/>
    </source>
</evidence>
<accession>A0ABU8RAE7</accession>
<gene>
    <name evidence="1" type="ORF">V7V80_19490</name>
</gene>
<dbReference type="EMBL" id="JBBHLD010000020">
    <property type="protein sequence ID" value="MEJ5906866.1"/>
    <property type="molecule type" value="Genomic_DNA"/>
</dbReference>
<organism evidence="1 2">
    <name type="scientific">Pseudomonas kermanshahensis</name>
    <dbReference type="NCBI Taxonomy" id="2745482"/>
    <lineage>
        <taxon>Bacteria</taxon>
        <taxon>Pseudomonadati</taxon>
        <taxon>Pseudomonadota</taxon>
        <taxon>Gammaproteobacteria</taxon>
        <taxon>Pseudomonadales</taxon>
        <taxon>Pseudomonadaceae</taxon>
        <taxon>Pseudomonas</taxon>
    </lineage>
</organism>
<sequence>MSNNISESSIDAKQTFQVPYLITNQPDGYLPDMQDFGLERAGTAEGGWYSLCPLKAERALVEDEVVSACLVHRRTGELTRIDYTAQAGKLRDTQWLQDFAQKVAEAGMPIAVNGLGGSNDFPSSHALPRLWCQADYRAFSTAPFSSNLVQVLACNHNFLLAQGQTLSLQVRDLKTQALHEQHLFTAEADSGWVQALCAQVNRDSRLLRAGVPGAVNNAFWGPQHAELCVTLAEVNWWASRTLDDAALPSDSTLQAWVYDAFSQRLLGHFAWSPSDEAQRAKDKWPKDWAEALAKSDVAPYLRVNTTRSMLEQRGDGLRIVVTLPGDDYTVEGPLLASAFKAPEDAVLVTVRHPGNGALLHHALFRPQDCADDEMPSKQETWIQALASFIEAQQWPELCVKDGEQLWLPRHAELRVALDNVGDGNGWKAEDYGLELLNADEWPSEEAAEPAQVTLEPDEGRTGVTISSQGAELEFRLDKAARDKGYRVMACVPRQAAAKQLREAYISYVEACVKARIPVAISFAEVGTLTALAAAAAVVIAMESTPP</sequence>
<comment type="caution">
    <text evidence="1">The sequence shown here is derived from an EMBL/GenBank/DDBJ whole genome shotgun (WGS) entry which is preliminary data.</text>
</comment>
<proteinExistence type="predicted"/>
<protein>
    <submittedName>
        <fullName evidence="1">Uncharacterized protein</fullName>
    </submittedName>
</protein>
<dbReference type="RefSeq" id="WP_339550364.1">
    <property type="nucleotide sequence ID" value="NZ_JBBHLD010000020.1"/>
</dbReference>
<dbReference type="Proteomes" id="UP001377692">
    <property type="component" value="Unassembled WGS sequence"/>
</dbReference>